<keyword evidence="2" id="KW-1185">Reference proteome</keyword>
<protein>
    <submittedName>
        <fullName evidence="1">Uncharacterized protein</fullName>
    </submittedName>
</protein>
<accession>A0AAV4STL1</accession>
<evidence type="ECO:0000313" key="2">
    <source>
        <dbReference type="Proteomes" id="UP001054837"/>
    </source>
</evidence>
<gene>
    <name evidence="1" type="ORF">CDAR_431661</name>
</gene>
<proteinExistence type="predicted"/>
<name>A0AAV4STL1_9ARAC</name>
<dbReference type="EMBL" id="BPLQ01008493">
    <property type="protein sequence ID" value="GIY37693.1"/>
    <property type="molecule type" value="Genomic_DNA"/>
</dbReference>
<evidence type="ECO:0000313" key="1">
    <source>
        <dbReference type="EMBL" id="GIY37693.1"/>
    </source>
</evidence>
<dbReference type="Proteomes" id="UP001054837">
    <property type="component" value="Unassembled WGS sequence"/>
</dbReference>
<dbReference type="AlphaFoldDB" id="A0AAV4STL1"/>
<sequence length="123" mass="13951">MKKNHHNEPHAMKINSIPIISQEIRRTLRNEQPFHFIKRPPITIPWLDYPNGNSSVSSLCSLAEPATNHLPGEVRQIDLLPISCPDDYGPIPLKHSLRRDTWIEFSELAVRLNGTISGDYGCS</sequence>
<organism evidence="1 2">
    <name type="scientific">Caerostris darwini</name>
    <dbReference type="NCBI Taxonomy" id="1538125"/>
    <lineage>
        <taxon>Eukaryota</taxon>
        <taxon>Metazoa</taxon>
        <taxon>Ecdysozoa</taxon>
        <taxon>Arthropoda</taxon>
        <taxon>Chelicerata</taxon>
        <taxon>Arachnida</taxon>
        <taxon>Araneae</taxon>
        <taxon>Araneomorphae</taxon>
        <taxon>Entelegynae</taxon>
        <taxon>Araneoidea</taxon>
        <taxon>Araneidae</taxon>
        <taxon>Caerostris</taxon>
    </lineage>
</organism>
<comment type="caution">
    <text evidence="1">The sequence shown here is derived from an EMBL/GenBank/DDBJ whole genome shotgun (WGS) entry which is preliminary data.</text>
</comment>
<reference evidence="1 2" key="1">
    <citation type="submission" date="2021-06" db="EMBL/GenBank/DDBJ databases">
        <title>Caerostris darwini draft genome.</title>
        <authorList>
            <person name="Kono N."/>
            <person name="Arakawa K."/>
        </authorList>
    </citation>
    <scope>NUCLEOTIDE SEQUENCE [LARGE SCALE GENOMIC DNA]</scope>
</reference>